<name>A0A3N0EH75_SINP1</name>
<dbReference type="Proteomes" id="UP000267469">
    <property type="component" value="Unassembled WGS sequence"/>
</dbReference>
<gene>
    <name evidence="1" type="ORF">ED312_10235</name>
</gene>
<dbReference type="AlphaFoldDB" id="A0A3N0EH75"/>
<dbReference type="RefSeq" id="WP_123215916.1">
    <property type="nucleotide sequence ID" value="NZ_RJTM01000072.1"/>
</dbReference>
<reference evidence="1 2" key="1">
    <citation type="submission" date="2018-10" db="EMBL/GenBank/DDBJ databases">
        <title>Sinomicrobium pectinilyticum sp. nov., a pectinase-producing bacterium isolated from alkaline and saline soil, and emended description of the genus Sinomicrobium.</title>
        <authorList>
            <person name="Cheng B."/>
            <person name="Li C."/>
            <person name="Lai Q."/>
            <person name="Du M."/>
            <person name="Shao Z."/>
            <person name="Xu P."/>
            <person name="Yang C."/>
        </authorList>
    </citation>
    <scope>NUCLEOTIDE SEQUENCE [LARGE SCALE GENOMIC DNA]</scope>
    <source>
        <strain evidence="1 2">5DNS001</strain>
    </source>
</reference>
<comment type="caution">
    <text evidence="1">The sequence shown here is derived from an EMBL/GenBank/DDBJ whole genome shotgun (WGS) entry which is preliminary data.</text>
</comment>
<sequence length="83" mass="9401">MGTVFLTAIFLLNVKPALLGVKAKVPSSPGLNKDSVLQKKYWFDDAINNYFYNPIGIEPLANSIYLIFKKITYQLENTMNKKS</sequence>
<proteinExistence type="predicted"/>
<keyword evidence="2" id="KW-1185">Reference proteome</keyword>
<evidence type="ECO:0000313" key="1">
    <source>
        <dbReference type="EMBL" id="RNL87182.1"/>
    </source>
</evidence>
<evidence type="ECO:0000313" key="2">
    <source>
        <dbReference type="Proteomes" id="UP000267469"/>
    </source>
</evidence>
<organism evidence="1 2">
    <name type="scientific">Sinomicrobium pectinilyticum</name>
    <dbReference type="NCBI Taxonomy" id="1084421"/>
    <lineage>
        <taxon>Bacteria</taxon>
        <taxon>Pseudomonadati</taxon>
        <taxon>Bacteroidota</taxon>
        <taxon>Flavobacteriia</taxon>
        <taxon>Flavobacteriales</taxon>
        <taxon>Flavobacteriaceae</taxon>
        <taxon>Sinomicrobium</taxon>
    </lineage>
</organism>
<dbReference type="EMBL" id="RJTM01000072">
    <property type="protein sequence ID" value="RNL87182.1"/>
    <property type="molecule type" value="Genomic_DNA"/>
</dbReference>
<protein>
    <submittedName>
        <fullName evidence="1">Uncharacterized protein</fullName>
    </submittedName>
</protein>
<accession>A0A3N0EH75</accession>